<dbReference type="InterPro" id="IPR007922">
    <property type="entry name" value="DciA-like"/>
</dbReference>
<dbReference type="AlphaFoldDB" id="A0A3B0M7M6"/>
<dbReference type="Pfam" id="PF05258">
    <property type="entry name" value="DciA"/>
    <property type="match status" value="1"/>
</dbReference>
<organism evidence="1">
    <name type="scientific">Arsenophonus endosymbiont of Trialeurodes vaporariorum</name>
    <dbReference type="NCBI Taxonomy" id="235567"/>
    <lineage>
        <taxon>Bacteria</taxon>
        <taxon>Pseudomonadati</taxon>
        <taxon>Pseudomonadota</taxon>
        <taxon>Gammaproteobacteria</taxon>
        <taxon>Enterobacterales</taxon>
        <taxon>Morganellaceae</taxon>
        <taxon>Arsenophonus</taxon>
    </lineage>
</organism>
<evidence type="ECO:0000313" key="1">
    <source>
        <dbReference type="EMBL" id="SSW96178.1"/>
    </source>
</evidence>
<dbReference type="EMBL" id="UFQR01000010">
    <property type="protein sequence ID" value="SSW96178.1"/>
    <property type="molecule type" value="Genomic_DNA"/>
</dbReference>
<gene>
    <name evidence="1" type="ORF">ARTV_2442</name>
</gene>
<sequence>MRDSYPQSLNILLKKSNLESNTLQTIQQRAQALIKLNNTIISLLPIELKAWCRVANYRQHILILEVTNASRKVRLNYELPTLLSTLRNTILPSLSSINIMINPSLSSKNSKNCLSFQQIAIKPSKQIISQLSKESAKTIRNLAKRSPKKLKEKLERLAALAGENTKATSNKE</sequence>
<protein>
    <recommendedName>
        <fullName evidence="2">DUF721 domain-containing protein</fullName>
    </recommendedName>
</protein>
<name>A0A3B0M7M6_9GAMM</name>
<reference evidence="1" key="1">
    <citation type="submission" date="2018-04" db="EMBL/GenBank/DDBJ databases">
        <authorList>
            <person name="Go L.Y."/>
            <person name="Mitchell J.A."/>
        </authorList>
    </citation>
    <scope>NUCLEOTIDE SEQUENCE</scope>
    <source>
        <strain evidence="1">ARTV</strain>
    </source>
</reference>
<evidence type="ECO:0008006" key="2">
    <source>
        <dbReference type="Google" id="ProtNLM"/>
    </source>
</evidence>
<accession>A0A3B0M7M6</accession>
<proteinExistence type="predicted"/>